<feature type="transmembrane region" description="Helical" evidence="5">
    <location>
        <begin position="82"/>
        <end position="103"/>
    </location>
</feature>
<evidence type="ECO:0000256" key="5">
    <source>
        <dbReference type="SAM" id="Phobius"/>
    </source>
</evidence>
<feature type="transmembrane region" description="Helical" evidence="5">
    <location>
        <begin position="142"/>
        <end position="159"/>
    </location>
</feature>
<comment type="caution">
    <text evidence="7">The sequence shown here is derived from an EMBL/GenBank/DDBJ whole genome shotgun (WGS) entry which is preliminary data.</text>
</comment>
<organism evidence="7 8">
    <name type="scientific">Bosea robiniae</name>
    <dbReference type="NCBI Taxonomy" id="1036780"/>
    <lineage>
        <taxon>Bacteria</taxon>
        <taxon>Pseudomonadati</taxon>
        <taxon>Pseudomonadota</taxon>
        <taxon>Alphaproteobacteria</taxon>
        <taxon>Hyphomicrobiales</taxon>
        <taxon>Boseaceae</taxon>
        <taxon>Bosea</taxon>
    </lineage>
</organism>
<comment type="subcellular location">
    <subcellularLocation>
        <location evidence="1">Membrane</location>
        <topology evidence="1">Multi-pass membrane protein</topology>
    </subcellularLocation>
</comment>
<evidence type="ECO:0000256" key="4">
    <source>
        <dbReference type="ARBA" id="ARBA00023136"/>
    </source>
</evidence>
<evidence type="ECO:0000256" key="3">
    <source>
        <dbReference type="ARBA" id="ARBA00022989"/>
    </source>
</evidence>
<evidence type="ECO:0000313" key="7">
    <source>
        <dbReference type="EMBL" id="SDF21357.1"/>
    </source>
</evidence>
<feature type="domain" description="O-antigen ligase-related" evidence="6">
    <location>
        <begin position="242"/>
        <end position="381"/>
    </location>
</feature>
<gene>
    <name evidence="7" type="ORF">SAMN05421844_10171</name>
</gene>
<sequence>MTARTARQSLVHVASWVGGAGLLSLVALALLILRNPSVPVMLIGLAVVATIGLLLLRNPLAALLLAAFVLLLPPGDLRVEGIYMLASNGTVVAALGIWLVRALSGNETVKWNPTCLLLALYIAWGLVTLLWAPDLVEGRRKLIAWTFSFILLFLICNEVRSLPAVDRFMRMLSLMGWLMILCGIYTALFTDFVFGTRLKSFNMNENTLGVMLIMALPGVIWPVMRSDGPRRRSMLILAITYMLCAVALIALSGSRGGAISVGLLLLMLLFFRPARKWAVGGVALILCLFLFAPFLFDTLIQRAVEGDGGELGGRSVLWEASLLFMRDHLLTGAGIGNGPFRLHPYIASLTSEVNHRTDLPSHQPFLEVGVDTGLVGLIIYVCMIGSAIRSFVRSRSCWLLSPSCPDGYYLTVIGATAAYGSTWLKAGGLENHASLIVILALLLIPSLVQEADDRSAQEGGPWLSKRRHDRG</sequence>
<feature type="transmembrane region" description="Helical" evidence="5">
    <location>
        <begin position="233"/>
        <end position="250"/>
    </location>
</feature>
<feature type="transmembrane region" description="Helical" evidence="5">
    <location>
        <begin position="13"/>
        <end position="33"/>
    </location>
</feature>
<evidence type="ECO:0000256" key="2">
    <source>
        <dbReference type="ARBA" id="ARBA00022692"/>
    </source>
</evidence>
<name>A0ABY0NAV7_9HYPH</name>
<evidence type="ECO:0000259" key="6">
    <source>
        <dbReference type="Pfam" id="PF04932"/>
    </source>
</evidence>
<dbReference type="GO" id="GO:0016874">
    <property type="term" value="F:ligase activity"/>
    <property type="evidence" value="ECO:0007669"/>
    <property type="project" value="UniProtKB-KW"/>
</dbReference>
<reference evidence="7 8" key="1">
    <citation type="submission" date="2016-10" db="EMBL/GenBank/DDBJ databases">
        <authorList>
            <person name="Varghese N."/>
            <person name="Submissions S."/>
        </authorList>
    </citation>
    <scope>NUCLEOTIDE SEQUENCE [LARGE SCALE GENOMIC DNA]</scope>
    <source>
        <strain evidence="7 8">DSM 26672</strain>
    </source>
</reference>
<dbReference type="Proteomes" id="UP000199468">
    <property type="component" value="Unassembled WGS sequence"/>
</dbReference>
<keyword evidence="8" id="KW-1185">Reference proteome</keyword>
<protein>
    <submittedName>
        <fullName evidence="7">O-antigen ligase</fullName>
    </submittedName>
</protein>
<evidence type="ECO:0000313" key="8">
    <source>
        <dbReference type="Proteomes" id="UP000199468"/>
    </source>
</evidence>
<feature type="transmembrane region" description="Helical" evidence="5">
    <location>
        <begin position="368"/>
        <end position="388"/>
    </location>
</feature>
<feature type="transmembrane region" description="Helical" evidence="5">
    <location>
        <begin position="278"/>
        <end position="296"/>
    </location>
</feature>
<dbReference type="Pfam" id="PF04932">
    <property type="entry name" value="Wzy_C"/>
    <property type="match status" value="1"/>
</dbReference>
<dbReference type="EMBL" id="FNBZ01000001">
    <property type="protein sequence ID" value="SDF21357.1"/>
    <property type="molecule type" value="Genomic_DNA"/>
</dbReference>
<feature type="transmembrane region" description="Helical" evidence="5">
    <location>
        <begin position="256"/>
        <end position="271"/>
    </location>
</feature>
<dbReference type="PANTHER" id="PTHR37422">
    <property type="entry name" value="TEICHURONIC ACID BIOSYNTHESIS PROTEIN TUAE"/>
    <property type="match status" value="1"/>
</dbReference>
<dbReference type="InterPro" id="IPR007016">
    <property type="entry name" value="O-antigen_ligase-rel_domated"/>
</dbReference>
<keyword evidence="2 5" id="KW-0812">Transmembrane</keyword>
<keyword evidence="4 5" id="KW-0472">Membrane</keyword>
<dbReference type="PANTHER" id="PTHR37422:SF13">
    <property type="entry name" value="LIPOPOLYSACCHARIDE BIOSYNTHESIS PROTEIN PA4999-RELATED"/>
    <property type="match status" value="1"/>
</dbReference>
<proteinExistence type="predicted"/>
<dbReference type="InterPro" id="IPR051533">
    <property type="entry name" value="WaaL-like"/>
</dbReference>
<feature type="transmembrane region" description="Helical" evidence="5">
    <location>
        <begin position="40"/>
        <end position="70"/>
    </location>
</feature>
<dbReference type="RefSeq" id="WP_061963561.1">
    <property type="nucleotide sequence ID" value="NZ_FNBZ01000001.1"/>
</dbReference>
<accession>A0ABY0NAV7</accession>
<feature type="transmembrane region" description="Helical" evidence="5">
    <location>
        <begin position="206"/>
        <end position="224"/>
    </location>
</feature>
<evidence type="ECO:0000256" key="1">
    <source>
        <dbReference type="ARBA" id="ARBA00004141"/>
    </source>
</evidence>
<keyword evidence="3 5" id="KW-1133">Transmembrane helix</keyword>
<feature type="transmembrane region" description="Helical" evidence="5">
    <location>
        <begin position="171"/>
        <end position="194"/>
    </location>
</feature>
<keyword evidence="7" id="KW-0436">Ligase</keyword>
<feature type="transmembrane region" description="Helical" evidence="5">
    <location>
        <begin position="115"/>
        <end position="136"/>
    </location>
</feature>